<comment type="caution">
    <text evidence="2">The sequence shown here is derived from an EMBL/GenBank/DDBJ whole genome shotgun (WGS) entry which is preliminary data.</text>
</comment>
<comment type="similarity">
    <text evidence="1">Belongs to the asp23 family.</text>
</comment>
<dbReference type="InterPro" id="IPR005531">
    <property type="entry name" value="Asp23"/>
</dbReference>
<protein>
    <submittedName>
        <fullName evidence="2">Asp23/Gls24 family envelope stress response protein</fullName>
    </submittedName>
</protein>
<dbReference type="Proteomes" id="UP000736583">
    <property type="component" value="Unassembled WGS sequence"/>
</dbReference>
<reference evidence="2 3" key="1">
    <citation type="submission" date="2021-06" db="EMBL/GenBank/DDBJ databases">
        <authorList>
            <person name="Sun Q."/>
            <person name="Li D."/>
        </authorList>
    </citation>
    <scope>NUCLEOTIDE SEQUENCE [LARGE SCALE GENOMIC DNA]</scope>
    <source>
        <strain evidence="2 3">MSJ-4</strain>
    </source>
</reference>
<evidence type="ECO:0000256" key="1">
    <source>
        <dbReference type="ARBA" id="ARBA00005721"/>
    </source>
</evidence>
<dbReference type="Pfam" id="PF03780">
    <property type="entry name" value="Asp23"/>
    <property type="match status" value="1"/>
</dbReference>
<dbReference type="PANTHER" id="PTHR34297:SF2">
    <property type="entry name" value="ASP23_GLS24 FAMILY ENVELOPE STRESS RESPONSE PROTEIN"/>
    <property type="match status" value="1"/>
</dbReference>
<proteinExistence type="inferred from homology"/>
<dbReference type="PANTHER" id="PTHR34297">
    <property type="entry name" value="HYPOTHETICAL CYTOSOLIC PROTEIN-RELATED"/>
    <property type="match status" value="1"/>
</dbReference>
<evidence type="ECO:0000313" key="3">
    <source>
        <dbReference type="Proteomes" id="UP000736583"/>
    </source>
</evidence>
<accession>A0ABS6EZG5</accession>
<sequence length="130" mass="13873">MDDIKKEDMNLGIVKISDEVVSVIAGIAAAEIKGTADMSHGATAGITQLFTGKKNNSKGVKVNVEEESASIDVILNVDYGVKIPEVAAKVQENVRKAVETMTGLIVSSVNIYVQNIILPKENSSVETKEQ</sequence>
<keyword evidence="3" id="KW-1185">Reference proteome</keyword>
<evidence type="ECO:0000313" key="2">
    <source>
        <dbReference type="EMBL" id="MBU5590752.1"/>
    </source>
</evidence>
<dbReference type="RefSeq" id="WP_032121675.1">
    <property type="nucleotide sequence ID" value="NZ_JAHLQL010000001.1"/>
</dbReference>
<name>A0ABS6EZG5_9CLOT</name>
<dbReference type="EMBL" id="JAHLQL010000001">
    <property type="protein sequence ID" value="MBU5590752.1"/>
    <property type="molecule type" value="Genomic_DNA"/>
</dbReference>
<organism evidence="2 3">
    <name type="scientific">Clostridium simiarum</name>
    <dbReference type="NCBI Taxonomy" id="2841506"/>
    <lineage>
        <taxon>Bacteria</taxon>
        <taxon>Bacillati</taxon>
        <taxon>Bacillota</taxon>
        <taxon>Clostridia</taxon>
        <taxon>Eubacteriales</taxon>
        <taxon>Clostridiaceae</taxon>
        <taxon>Clostridium</taxon>
    </lineage>
</organism>
<gene>
    <name evidence="2" type="ORF">KQI89_03165</name>
</gene>